<accession>A0A7L5BRY2</accession>
<dbReference type="EMBL" id="CP048640">
    <property type="protein sequence ID" value="QIB41652.1"/>
    <property type="molecule type" value="Genomic_DNA"/>
</dbReference>
<dbReference type="KEGG" id="roy:G3A56_28195"/>
<proteinExistence type="predicted"/>
<gene>
    <name evidence="1" type="ORF">G3A56_28195</name>
</gene>
<organism evidence="1 2">
    <name type="scientific">Rhizobium oryzihabitans</name>
    <dbReference type="NCBI Taxonomy" id="2267833"/>
    <lineage>
        <taxon>Bacteria</taxon>
        <taxon>Pseudomonadati</taxon>
        <taxon>Pseudomonadota</taxon>
        <taxon>Alphaproteobacteria</taxon>
        <taxon>Hyphomicrobiales</taxon>
        <taxon>Rhizobiaceae</taxon>
        <taxon>Rhizobium/Agrobacterium group</taxon>
        <taxon>Rhizobium</taxon>
    </lineage>
</organism>
<geneLocation type="plasmid" evidence="1 2">
    <name>p8</name>
</geneLocation>
<sequence length="225" mass="25350">MKASPTAGLASRISGTVGELIMTAETAAAFKIAIIENTAMRVVVNGVEVTVSAREVDPFHSTTDQVTDYAVAELRKLRDRLNFFADVVRDHHENGGFPTDFPVARELERHCTEHIRLTRQYWRTVDKIYRARCLKVSPRTMRRREELEQVAWARVARMQMHLKLTRKVLCPPIVPLIEERKEVEPIGLRPKGAGHLSSVAVPIKALLSGFARLVPVRSQPNSLQP</sequence>
<reference evidence="1 2" key="1">
    <citation type="submission" date="2020-02" db="EMBL/GenBank/DDBJ databases">
        <title>Plant-Promoting Endophytic Bacterium Rhizobium oryzihabitans sp. nov., Isolated from the Root of Rice.</title>
        <authorList>
            <person name="zhao J."/>
            <person name="Zhang G."/>
        </authorList>
    </citation>
    <scope>NUCLEOTIDE SEQUENCE [LARGE SCALE GENOMIC DNA]</scope>
    <source>
        <strain evidence="1 2">M15</strain>
        <plasmid evidence="1 2">p8</plasmid>
    </source>
</reference>
<evidence type="ECO:0000313" key="2">
    <source>
        <dbReference type="Proteomes" id="UP000464865"/>
    </source>
</evidence>
<protein>
    <submittedName>
        <fullName evidence="1">Uncharacterized protein</fullName>
    </submittedName>
</protein>
<dbReference type="AlphaFoldDB" id="A0A7L5BRY2"/>
<keyword evidence="1" id="KW-0614">Plasmid</keyword>
<dbReference type="RefSeq" id="WP_164057021.1">
    <property type="nucleotide sequence ID" value="NZ_CP048640.1"/>
</dbReference>
<name>A0A7L5BRY2_9HYPH</name>
<dbReference type="Proteomes" id="UP000464865">
    <property type="component" value="Plasmid p8"/>
</dbReference>
<evidence type="ECO:0000313" key="1">
    <source>
        <dbReference type="EMBL" id="QIB41652.1"/>
    </source>
</evidence>
<keyword evidence="2" id="KW-1185">Reference proteome</keyword>